<evidence type="ECO:0000256" key="2">
    <source>
        <dbReference type="ARBA" id="ARBA00022612"/>
    </source>
</evidence>
<keyword evidence="3" id="KW-0378">Hydrolase</keyword>
<dbReference type="EMBL" id="AF083424">
    <property type="protein sequence ID" value="AAC95553.1"/>
    <property type="molecule type" value="Genomic_DNA"/>
</dbReference>
<dbReference type="PIR" id="T42943">
    <property type="entry name" value="T42943"/>
</dbReference>
<evidence type="ECO:0000256" key="5">
    <source>
        <dbReference type="ARBA" id="ARBA00023219"/>
    </source>
</evidence>
<dbReference type="Pfam" id="PF02499">
    <property type="entry name" value="DNA_pack_C"/>
    <property type="match status" value="1"/>
</dbReference>
<evidence type="ECO:0000259" key="7">
    <source>
        <dbReference type="Pfam" id="PF02500"/>
    </source>
</evidence>
<reference evidence="8 9" key="1">
    <citation type="journal article" date="2000" name="J. Virol.">
        <title>Primary structure of the Herpesvirus ateles genome.</title>
        <authorList>
            <person name="Albrecht J.C."/>
        </authorList>
    </citation>
    <scope>NUCLEOTIDE SEQUENCE [LARGE SCALE GENOMIC DNA]</scope>
    <source>
        <strain evidence="8">73</strain>
    </source>
</reference>
<dbReference type="Proteomes" id="UP000008287">
    <property type="component" value="Segment"/>
</dbReference>
<dbReference type="GO" id="GO:0016787">
    <property type="term" value="F:hydrolase activity"/>
    <property type="evidence" value="ECO:0007669"/>
    <property type="project" value="UniProtKB-KW"/>
</dbReference>
<feature type="domain" description="Probable DNA packing protein N-terminal" evidence="7">
    <location>
        <begin position="42"/>
        <end position="307"/>
    </location>
</feature>
<dbReference type="KEGG" id="vg:1450399"/>
<dbReference type="InterPro" id="IPR038435">
    <property type="entry name" value="DNA_pack_C_sf"/>
</dbReference>
<name>Q9YTN7_ATHV3</name>
<dbReference type="GO" id="GO:0003677">
    <property type="term" value="F:DNA binding"/>
    <property type="evidence" value="ECO:0007669"/>
    <property type="project" value="UniProtKB-KW"/>
</dbReference>
<keyword evidence="1" id="KW-1048">Host nucleus</keyword>
<evidence type="ECO:0000259" key="6">
    <source>
        <dbReference type="Pfam" id="PF02499"/>
    </source>
</evidence>
<dbReference type="InterPro" id="IPR033663">
    <property type="entry name" value="HSV_TRM3"/>
</dbReference>
<evidence type="ECO:0000256" key="3">
    <source>
        <dbReference type="ARBA" id="ARBA00022801"/>
    </source>
</evidence>
<evidence type="ECO:0000256" key="4">
    <source>
        <dbReference type="ARBA" id="ARBA00023125"/>
    </source>
</evidence>
<keyword evidence="4" id="KW-0238">DNA-binding</keyword>
<proteinExistence type="inferred from homology"/>
<dbReference type="OrthoDB" id="787at10239"/>
<accession>Q9YTN7</accession>
<evidence type="ECO:0000313" key="9">
    <source>
        <dbReference type="Proteomes" id="UP000008287"/>
    </source>
</evidence>
<keyword evidence="9" id="KW-1185">Reference proteome</keyword>
<keyword evidence="5" id="KW-0231">Viral genome packaging</keyword>
<feature type="domain" description="Probable DNA packing protein C-terminal" evidence="6">
    <location>
        <begin position="333"/>
        <end position="678"/>
    </location>
</feature>
<protein>
    <submittedName>
        <fullName evidence="8">Orf29a/b</fullName>
    </submittedName>
</protein>
<dbReference type="Gene3D" id="3.30.420.320">
    <property type="match status" value="1"/>
</dbReference>
<dbReference type="Gene3D" id="3.40.50.300">
    <property type="entry name" value="P-loop containing nucleotide triphosphate hydrolases"/>
    <property type="match status" value="1"/>
</dbReference>
<dbReference type="RefSeq" id="NP_048000.1">
    <property type="nucleotide sequence ID" value="NC_001987.1"/>
</dbReference>
<dbReference type="Pfam" id="PF02500">
    <property type="entry name" value="DNA_pack_N"/>
    <property type="match status" value="1"/>
</dbReference>
<keyword evidence="2" id="KW-1188">Viral release from host cell</keyword>
<dbReference type="HAMAP" id="MF_04013">
    <property type="entry name" value="HSV_TRM3"/>
    <property type="match status" value="1"/>
</dbReference>
<dbReference type="InterPro" id="IPR003498">
    <property type="entry name" value="DNA_pack_C"/>
</dbReference>
<evidence type="ECO:0000256" key="1">
    <source>
        <dbReference type="ARBA" id="ARBA00022562"/>
    </source>
</evidence>
<organism evidence="9">
    <name type="scientific">Ateline herpesvirus 3</name>
    <name type="common">AtHV-3</name>
    <name type="synonym">Herpesvirus ateles</name>
    <dbReference type="NCBI Taxonomy" id="85618"/>
    <lineage>
        <taxon>Viruses</taxon>
        <taxon>Duplodnaviria</taxon>
        <taxon>Heunggongvirae</taxon>
        <taxon>Peploviricota</taxon>
        <taxon>Herviviricetes</taxon>
        <taxon>Herpesvirales</taxon>
        <taxon>Orthoherpesviridae</taxon>
        <taxon>Gammaherpesvirinae</taxon>
        <taxon>Rhadinovirus</taxon>
        <taxon>Rhadinovirus atelinegamma3</taxon>
    </lineage>
</organism>
<sequence>MLLLKAKKALMENLTEASSTQSETEWTVDTPTMITNIKKSERMAYSKIGVIPSINLYSASLTSFCRLYRPLALKQPLPQTGTLRLLPSEKPYISQKLSNYVKSLTLKHVWHDIEAEAEYYASVQTEKTFMECPIYLELRQFIINLSSFLNGCYVKKSTHIEPFQLQLILHTFYFLISIKSPESTNKLFDIFKEYFGLGEMDSAMLQNFKQKASIFLIPRRHGKTWIVVAIISMLITSVENLHVGYVAHQKHVANSVFTEIINTLQKWFPSKNIDVKKENGTIIYKIPGKKPSTLMCASCFNKNSIRGQTFNLLYIDEANFIKKDSLPAILGFMLQKDAKLIFISSVNSGDKATSFLFNLKNASEKMLNIVNYICPDHKDDFSLQDSLISCPCYKLYIPTYITIDETIKNTTNLFLDGAFTTELMGDISVMSKNNIHKVIGETALMQFDLCRIDTTKPEITQCLNSIMYLYIDPAYTNNSEASGTGIGAIIALKNNSSKCIIVGIEHYFLKDLTGTATYQIASCACSLIRAALVLYPHIQAVHVAVEGNSSQDSAVAISTFLNECSPVKVNFMHYKDKTTAMQWPIYMLGSEKSQAFESFIYAINSGTISASQSIISNTIKLTFDPISYLIEQIRAIRCYPLRDGSHTYCAKKRTVSDDVLVAVVMAHFFSTSNKHIFKQLNSI</sequence>
<organismHost>
    <name type="scientific">Ateles</name>
    <dbReference type="NCBI Taxonomy" id="9506"/>
</organismHost>
<dbReference type="GO" id="GO:0051276">
    <property type="term" value="P:chromosome organization"/>
    <property type="evidence" value="ECO:0007669"/>
    <property type="project" value="InterPro"/>
</dbReference>
<evidence type="ECO:0000313" key="8">
    <source>
        <dbReference type="EMBL" id="AAC95553.1"/>
    </source>
</evidence>
<dbReference type="InterPro" id="IPR027417">
    <property type="entry name" value="P-loop_NTPase"/>
</dbReference>
<dbReference type="InterPro" id="IPR003499">
    <property type="entry name" value="DNA_pack_N"/>
</dbReference>
<dbReference type="GeneID" id="1450399"/>